<gene>
    <name evidence="1" type="ORF">G9399_12645</name>
</gene>
<proteinExistence type="predicted"/>
<organism evidence="1 2">
    <name type="scientific">Serratia fonticola</name>
    <dbReference type="NCBI Taxonomy" id="47917"/>
    <lineage>
        <taxon>Bacteria</taxon>
        <taxon>Pseudomonadati</taxon>
        <taxon>Pseudomonadota</taxon>
        <taxon>Gammaproteobacteria</taxon>
        <taxon>Enterobacterales</taxon>
        <taxon>Yersiniaceae</taxon>
        <taxon>Serratia</taxon>
    </lineage>
</organism>
<dbReference type="EMBL" id="CP054160">
    <property type="protein sequence ID" value="USN89287.1"/>
    <property type="molecule type" value="Genomic_DNA"/>
</dbReference>
<name>A0AAE9S2P7_SERFO</name>
<dbReference type="RefSeq" id="WP_065685742.1">
    <property type="nucleotide sequence ID" value="NZ_CP054160.3"/>
</dbReference>
<reference evidence="2" key="1">
    <citation type="submission" date="2020-03" db="EMBL/GenBank/DDBJ databases">
        <title>Genome sequences of seven Enterobacteriaceae strains isolated from Canadian wastewater treatment facilities.</title>
        <authorList>
            <person name="Huang H."/>
            <person name="Chmara J.T."/>
            <person name="Duceppe M.-O."/>
        </authorList>
    </citation>
    <scope>NUCLEOTIDE SEQUENCE [LARGE SCALE GENOMIC DNA]</scope>
    <source>
        <strain evidence="2">Biosolid 3</strain>
    </source>
</reference>
<accession>A0AAE9S2P7</accession>
<dbReference type="Proteomes" id="UP000503464">
    <property type="component" value="Chromosome"/>
</dbReference>
<evidence type="ECO:0000313" key="2">
    <source>
        <dbReference type="Proteomes" id="UP000503464"/>
    </source>
</evidence>
<evidence type="ECO:0000313" key="1">
    <source>
        <dbReference type="EMBL" id="USN89287.1"/>
    </source>
</evidence>
<sequence length="64" mass="7043">MVCIGCDFSLPKTSAKAMALESRASIRRYLEEVPLTPDEQAIATGDIEKLDVFICKIPDKPTTD</sequence>
<protein>
    <submittedName>
        <fullName evidence="1">Uncharacterized protein</fullName>
    </submittedName>
</protein>
<dbReference type="AlphaFoldDB" id="A0AAE9S2P7"/>